<evidence type="ECO:0000256" key="1">
    <source>
        <dbReference type="SAM" id="MobiDB-lite"/>
    </source>
</evidence>
<dbReference type="AlphaFoldDB" id="A0A4Z2EY03"/>
<feature type="region of interest" description="Disordered" evidence="1">
    <location>
        <begin position="19"/>
        <end position="41"/>
    </location>
</feature>
<reference evidence="2 3" key="1">
    <citation type="submission" date="2019-03" db="EMBL/GenBank/DDBJ databases">
        <title>First draft genome of Liparis tanakae, snailfish: a comprehensive survey of snailfish specific genes.</title>
        <authorList>
            <person name="Kim W."/>
            <person name="Song I."/>
            <person name="Jeong J.-H."/>
            <person name="Kim D."/>
            <person name="Kim S."/>
            <person name="Ryu S."/>
            <person name="Song J.Y."/>
            <person name="Lee S.K."/>
        </authorList>
    </citation>
    <scope>NUCLEOTIDE SEQUENCE [LARGE SCALE GENOMIC DNA]</scope>
    <source>
        <tissue evidence="2">Muscle</tissue>
    </source>
</reference>
<dbReference type="Proteomes" id="UP000314294">
    <property type="component" value="Unassembled WGS sequence"/>
</dbReference>
<keyword evidence="3" id="KW-1185">Reference proteome</keyword>
<feature type="compositionally biased region" description="Low complexity" evidence="1">
    <location>
        <begin position="28"/>
        <end position="37"/>
    </location>
</feature>
<name>A0A4Z2EY03_9TELE</name>
<organism evidence="2 3">
    <name type="scientific">Liparis tanakae</name>
    <name type="common">Tanaka's snailfish</name>
    <dbReference type="NCBI Taxonomy" id="230148"/>
    <lineage>
        <taxon>Eukaryota</taxon>
        <taxon>Metazoa</taxon>
        <taxon>Chordata</taxon>
        <taxon>Craniata</taxon>
        <taxon>Vertebrata</taxon>
        <taxon>Euteleostomi</taxon>
        <taxon>Actinopterygii</taxon>
        <taxon>Neopterygii</taxon>
        <taxon>Teleostei</taxon>
        <taxon>Neoteleostei</taxon>
        <taxon>Acanthomorphata</taxon>
        <taxon>Eupercaria</taxon>
        <taxon>Perciformes</taxon>
        <taxon>Cottioidei</taxon>
        <taxon>Cottales</taxon>
        <taxon>Liparidae</taxon>
        <taxon>Liparis</taxon>
    </lineage>
</organism>
<protein>
    <submittedName>
        <fullName evidence="2">Uncharacterized protein</fullName>
    </submittedName>
</protein>
<evidence type="ECO:0000313" key="3">
    <source>
        <dbReference type="Proteomes" id="UP000314294"/>
    </source>
</evidence>
<gene>
    <name evidence="2" type="ORF">EYF80_056712</name>
</gene>
<evidence type="ECO:0000313" key="2">
    <source>
        <dbReference type="EMBL" id="TNN33122.1"/>
    </source>
</evidence>
<comment type="caution">
    <text evidence="2">The sequence shown here is derived from an EMBL/GenBank/DDBJ whole genome shotgun (WGS) entry which is preliminary data.</text>
</comment>
<dbReference type="EMBL" id="SRLO01002351">
    <property type="protein sequence ID" value="TNN33122.1"/>
    <property type="molecule type" value="Genomic_DNA"/>
</dbReference>
<accession>A0A4Z2EY03</accession>
<feature type="region of interest" description="Disordered" evidence="1">
    <location>
        <begin position="100"/>
        <end position="121"/>
    </location>
</feature>
<proteinExistence type="predicted"/>
<sequence>MDDDVIAEVSLTGVTPALSIRPTPPVTSDPSSLDLLVPPGPPSGLSPLSSSVVVAPSACCLLCADSTGTRTHATLLCAVGTKHLEGHEQRAANHLIRSITGHHSNKPSPVRPPLLAEHVDL</sequence>